<sequence>MLFNKKPYLSFFISSVALLGAGFTFAALLLTSDGANDSRSLTLFEDPNGPLIIPPDIHTLSDEELERYFSMTERRENLRKNVENDFVRTHYLTLDHYEYLPNEMLFNGEGSYHNLASVLSRVISNQSYGDIIPYAYYNDDHQRVMIFDKKVNGDNVLHIRKYNGEQWEFVNRRRTPGVKMVDKHWEDVIIENVQQR</sequence>
<dbReference type="Proteomes" id="UP001148125">
    <property type="component" value="Unassembled WGS sequence"/>
</dbReference>
<comment type="caution">
    <text evidence="1">The sequence shown here is derived from an EMBL/GenBank/DDBJ whole genome shotgun (WGS) entry which is preliminary data.</text>
</comment>
<organism evidence="1 2">
    <name type="scientific">Alkalihalobacterium chitinilyticum</name>
    <dbReference type="NCBI Taxonomy" id="2980103"/>
    <lineage>
        <taxon>Bacteria</taxon>
        <taxon>Bacillati</taxon>
        <taxon>Bacillota</taxon>
        <taxon>Bacilli</taxon>
        <taxon>Bacillales</taxon>
        <taxon>Bacillaceae</taxon>
        <taxon>Alkalihalobacterium</taxon>
    </lineage>
</organism>
<evidence type="ECO:0000313" key="1">
    <source>
        <dbReference type="EMBL" id="MDE5413704.1"/>
    </source>
</evidence>
<keyword evidence="2" id="KW-1185">Reference proteome</keyword>
<protein>
    <submittedName>
        <fullName evidence="1">Uncharacterized protein</fullName>
    </submittedName>
</protein>
<proteinExistence type="predicted"/>
<reference evidence="1" key="1">
    <citation type="submission" date="2024-05" db="EMBL/GenBank/DDBJ databases">
        <title>Alkalihalobacillus sp. strain MEB203 novel alkaliphilic bacterium from Lonar Lake, India.</title>
        <authorList>
            <person name="Joshi A."/>
            <person name="Thite S."/>
            <person name="Mengade P."/>
        </authorList>
    </citation>
    <scope>NUCLEOTIDE SEQUENCE</scope>
    <source>
        <strain evidence="1">MEB 203</strain>
    </source>
</reference>
<gene>
    <name evidence="1" type="ORF">N7Z68_09915</name>
</gene>
<accession>A0ABT5VE20</accession>
<dbReference type="EMBL" id="JAOTPO010000005">
    <property type="protein sequence ID" value="MDE5413704.1"/>
    <property type="molecule type" value="Genomic_DNA"/>
</dbReference>
<evidence type="ECO:0000313" key="2">
    <source>
        <dbReference type="Proteomes" id="UP001148125"/>
    </source>
</evidence>
<dbReference type="RefSeq" id="WP_275118315.1">
    <property type="nucleotide sequence ID" value="NZ_JAOTPO010000005.1"/>
</dbReference>
<name>A0ABT5VE20_9BACI</name>